<dbReference type="OrthoDB" id="20872at2759"/>
<sequence length="177" mass="20067">MYLLQGAREFDKGSAYSLADFLMLLNRDNVLIDTSSTDDTEMQALELASSLLPYYKDLDAKDADGYTMLSYTARSGNTEMTDLLLKMGAEEIIPNYKAISEVGGDEMDEEDSDSEGREELETAWDATRLIIDEWVGPWTAENYGKYMNSLERYGRVVITRSRDGSESDEIFWDIITN</sequence>
<dbReference type="AlphaFoldDB" id="A0A9N9Y5T3"/>
<dbReference type="EMBL" id="CABFNO020001469">
    <property type="protein sequence ID" value="CAG9990111.1"/>
    <property type="molecule type" value="Genomic_DNA"/>
</dbReference>
<evidence type="ECO:0000313" key="3">
    <source>
        <dbReference type="Proteomes" id="UP000754883"/>
    </source>
</evidence>
<comment type="caution">
    <text evidence="2">The sequence shown here is derived from an EMBL/GenBank/DDBJ whole genome shotgun (WGS) entry which is preliminary data.</text>
</comment>
<dbReference type="PROSITE" id="PS50297">
    <property type="entry name" value="ANK_REP_REGION"/>
    <property type="match status" value="1"/>
</dbReference>
<dbReference type="PROSITE" id="PS50088">
    <property type="entry name" value="ANK_REPEAT"/>
    <property type="match status" value="1"/>
</dbReference>
<dbReference type="InterPro" id="IPR036770">
    <property type="entry name" value="Ankyrin_rpt-contain_sf"/>
</dbReference>
<dbReference type="InterPro" id="IPR002110">
    <property type="entry name" value="Ankyrin_rpt"/>
</dbReference>
<organism evidence="2 3">
    <name type="scientific">Clonostachys byssicola</name>
    <dbReference type="NCBI Taxonomy" id="160290"/>
    <lineage>
        <taxon>Eukaryota</taxon>
        <taxon>Fungi</taxon>
        <taxon>Dikarya</taxon>
        <taxon>Ascomycota</taxon>
        <taxon>Pezizomycotina</taxon>
        <taxon>Sordariomycetes</taxon>
        <taxon>Hypocreomycetidae</taxon>
        <taxon>Hypocreales</taxon>
        <taxon>Bionectriaceae</taxon>
        <taxon>Clonostachys</taxon>
    </lineage>
</organism>
<reference evidence="3" key="1">
    <citation type="submission" date="2019-06" db="EMBL/GenBank/DDBJ databases">
        <authorList>
            <person name="Broberg M."/>
        </authorList>
    </citation>
    <scope>NUCLEOTIDE SEQUENCE [LARGE SCALE GENOMIC DNA]</scope>
</reference>
<evidence type="ECO:0000256" key="1">
    <source>
        <dbReference type="PROSITE-ProRule" id="PRU00023"/>
    </source>
</evidence>
<evidence type="ECO:0000313" key="2">
    <source>
        <dbReference type="EMBL" id="CAG9990111.1"/>
    </source>
</evidence>
<dbReference type="Proteomes" id="UP000754883">
    <property type="component" value="Unassembled WGS sequence"/>
</dbReference>
<name>A0A9N9Y5T3_9HYPO</name>
<keyword evidence="1" id="KW-0040">ANK repeat</keyword>
<reference evidence="2 3" key="2">
    <citation type="submission" date="2021-10" db="EMBL/GenBank/DDBJ databases">
        <authorList>
            <person name="Piombo E."/>
        </authorList>
    </citation>
    <scope>NUCLEOTIDE SEQUENCE [LARGE SCALE GENOMIC DNA]</scope>
</reference>
<proteinExistence type="predicted"/>
<dbReference type="Gene3D" id="1.25.40.20">
    <property type="entry name" value="Ankyrin repeat-containing domain"/>
    <property type="match status" value="1"/>
</dbReference>
<accession>A0A9N9Y5T3</accession>
<gene>
    <name evidence="2" type="ORF">CBYS24578_00012346</name>
</gene>
<dbReference type="SUPFAM" id="SSF48403">
    <property type="entry name" value="Ankyrin repeat"/>
    <property type="match status" value="1"/>
</dbReference>
<feature type="repeat" description="ANK" evidence="1">
    <location>
        <begin position="64"/>
        <end position="96"/>
    </location>
</feature>
<protein>
    <submittedName>
        <fullName evidence="2">Uncharacterized protein</fullName>
    </submittedName>
</protein>
<keyword evidence="3" id="KW-1185">Reference proteome</keyword>